<dbReference type="AlphaFoldDB" id="I1NNA3"/>
<protein>
    <recommendedName>
        <fullName evidence="4">Piezo non-specific cation channel R-Ras-binding domain-containing protein</fullName>
    </recommendedName>
</protein>
<sequence>MAWRTGGCAGRCLLPLVLLAASLLDWSLISLVNMIFFFAIRFVAPRRGFRAWRLYLLFWCTIVYSVLASLAQVTFHLIWCIEGEGWVVAHSWWAKLVGFARSQPGESPSVIYFLVVQLSAAVLALVEVFGSRLYQDSCWLNFSFGIEQIGYHLRVACCFLLPAVQLVVSISHPSWISLPFFVFSCIGVVDWSLTSNFLGLFRWWRLLEIYSVFIILLLYVYQLPVKFPYVVLAFADFIGLFKISSNSEWPEVSSGISLLFYYFMVRN</sequence>
<accession>I1NNA3</accession>
<keyword evidence="1" id="KW-0472">Membrane</keyword>
<dbReference type="GO" id="GO:0005261">
    <property type="term" value="F:monoatomic cation channel activity"/>
    <property type="evidence" value="ECO:0007669"/>
    <property type="project" value="TreeGrafter"/>
</dbReference>
<name>I1NNA3_ORYGL</name>
<dbReference type="PANTHER" id="PTHR13167">
    <property type="entry name" value="PIEZO-TYPE MECHANOSENSITIVE ION CHANNEL COMPONENT"/>
    <property type="match status" value="1"/>
</dbReference>
<feature type="transmembrane region" description="Helical" evidence="1">
    <location>
        <begin position="110"/>
        <end position="130"/>
    </location>
</feature>
<dbReference type="EnsemblPlants" id="ORGLA01G0134300.1">
    <property type="protein sequence ID" value="ORGLA01G0134300.1"/>
    <property type="gene ID" value="ORGLA01G0134300"/>
</dbReference>
<keyword evidence="1" id="KW-0812">Transmembrane</keyword>
<reference evidence="2" key="1">
    <citation type="submission" date="2015-06" db="UniProtKB">
        <authorList>
            <consortium name="EnsemblPlants"/>
        </authorList>
    </citation>
    <scope>IDENTIFICATION</scope>
</reference>
<dbReference type="Proteomes" id="UP000007306">
    <property type="component" value="Chromosome 1"/>
</dbReference>
<reference evidence="2 3" key="2">
    <citation type="submission" date="2018-04" db="EMBL/GenBank/DDBJ databases">
        <title>OglaRS2 (Oryza glaberrima Reference Sequence Version 2).</title>
        <authorList>
            <person name="Zhang J."/>
            <person name="Kudrna D."/>
            <person name="Lee S."/>
            <person name="Talag J."/>
            <person name="Rajasekar S."/>
            <person name="Wing R.A."/>
        </authorList>
    </citation>
    <scope>NUCLEOTIDE SEQUENCE [LARGE SCALE GENOMIC DNA]</scope>
    <source>
        <strain evidence="2 3">cv. IRGC 96717</strain>
    </source>
</reference>
<feature type="transmembrane region" description="Helical" evidence="1">
    <location>
        <begin position="151"/>
        <end position="168"/>
    </location>
</feature>
<evidence type="ECO:0000256" key="1">
    <source>
        <dbReference type="SAM" id="Phobius"/>
    </source>
</evidence>
<feature type="transmembrane region" description="Helical" evidence="1">
    <location>
        <begin position="56"/>
        <end position="79"/>
    </location>
</feature>
<dbReference type="PANTHER" id="PTHR13167:SF25">
    <property type="entry name" value="PIEZO-TYPE MECHANOSENSITIVE ION CHANNEL COMPONENT"/>
    <property type="match status" value="1"/>
</dbReference>
<dbReference type="GO" id="GO:0050982">
    <property type="term" value="P:detection of mechanical stimulus"/>
    <property type="evidence" value="ECO:0007669"/>
    <property type="project" value="TreeGrafter"/>
</dbReference>
<dbReference type="HOGENOM" id="CLU_084966_0_0_1"/>
<keyword evidence="3" id="KW-1185">Reference proteome</keyword>
<keyword evidence="1" id="KW-1133">Transmembrane helix</keyword>
<dbReference type="STRING" id="4538.I1NNA3"/>
<organism evidence="2 3">
    <name type="scientific">Oryza glaberrima</name>
    <name type="common">African rice</name>
    <dbReference type="NCBI Taxonomy" id="4538"/>
    <lineage>
        <taxon>Eukaryota</taxon>
        <taxon>Viridiplantae</taxon>
        <taxon>Streptophyta</taxon>
        <taxon>Embryophyta</taxon>
        <taxon>Tracheophyta</taxon>
        <taxon>Spermatophyta</taxon>
        <taxon>Magnoliopsida</taxon>
        <taxon>Liliopsida</taxon>
        <taxon>Poales</taxon>
        <taxon>Poaceae</taxon>
        <taxon>BOP clade</taxon>
        <taxon>Oryzoideae</taxon>
        <taxon>Oryzeae</taxon>
        <taxon>Oryzinae</taxon>
        <taxon>Oryza</taxon>
    </lineage>
</organism>
<dbReference type="InterPro" id="IPR027272">
    <property type="entry name" value="Piezo"/>
</dbReference>
<dbReference type="GO" id="GO:0008381">
    <property type="term" value="F:mechanosensitive monoatomic ion channel activity"/>
    <property type="evidence" value="ECO:0007669"/>
    <property type="project" value="InterPro"/>
</dbReference>
<dbReference type="GO" id="GO:0016020">
    <property type="term" value="C:membrane"/>
    <property type="evidence" value="ECO:0007669"/>
    <property type="project" value="InterPro"/>
</dbReference>
<evidence type="ECO:0008006" key="4">
    <source>
        <dbReference type="Google" id="ProtNLM"/>
    </source>
</evidence>
<proteinExistence type="predicted"/>
<evidence type="ECO:0000313" key="2">
    <source>
        <dbReference type="EnsemblPlants" id="ORGLA01G0134300.1"/>
    </source>
</evidence>
<dbReference type="eggNOG" id="KOG1893">
    <property type="taxonomic scope" value="Eukaryota"/>
</dbReference>
<dbReference type="GO" id="GO:0042391">
    <property type="term" value="P:regulation of membrane potential"/>
    <property type="evidence" value="ECO:0007669"/>
    <property type="project" value="TreeGrafter"/>
</dbReference>
<dbReference type="Gramene" id="ORGLA01G0134300.1">
    <property type="protein sequence ID" value="ORGLA01G0134300.1"/>
    <property type="gene ID" value="ORGLA01G0134300"/>
</dbReference>
<dbReference type="GO" id="GO:0071260">
    <property type="term" value="P:cellular response to mechanical stimulus"/>
    <property type="evidence" value="ECO:0007669"/>
    <property type="project" value="TreeGrafter"/>
</dbReference>
<evidence type="ECO:0000313" key="3">
    <source>
        <dbReference type="Proteomes" id="UP000007306"/>
    </source>
</evidence>
<feature type="transmembrane region" description="Helical" evidence="1">
    <location>
        <begin position="23"/>
        <end position="44"/>
    </location>
</feature>
<feature type="transmembrane region" description="Helical" evidence="1">
    <location>
        <begin position="174"/>
        <end position="191"/>
    </location>
</feature>
<dbReference type="OMA" id="WWAKSIG"/>